<dbReference type="Proteomes" id="UP000058114">
    <property type="component" value="Chromosome"/>
</dbReference>
<name>A0A0S2SLS0_9GAMM</name>
<dbReference type="KEGG" id="asr:WL1483_3263"/>
<evidence type="ECO:0000313" key="5">
    <source>
        <dbReference type="EMBL" id="ALP42682.1"/>
    </source>
</evidence>
<dbReference type="PANTHER" id="PTHR11908:SF132">
    <property type="entry name" value="ALDEHYDE OXIDASE 1-RELATED"/>
    <property type="match status" value="1"/>
</dbReference>
<feature type="domain" description="Aldehyde oxidase/xanthine dehydrogenase a/b hammerhead" evidence="4">
    <location>
        <begin position="17"/>
        <end position="133"/>
    </location>
</feature>
<dbReference type="Pfam" id="PF20256">
    <property type="entry name" value="MoCoBD_2"/>
    <property type="match status" value="1"/>
</dbReference>
<reference evidence="6" key="1">
    <citation type="submission" date="2015-10" db="EMBL/GenBank/DDBJ databases">
        <title>Complete Genome Sequence of Aeromonas schubertii strain WL1483.</title>
        <authorList>
            <person name="Liu L."/>
        </authorList>
    </citation>
    <scope>NUCLEOTIDE SEQUENCE [LARGE SCALE GENOMIC DNA]</scope>
    <source>
        <strain evidence="6">WL1483</strain>
    </source>
</reference>
<gene>
    <name evidence="5" type="primary">xdhA</name>
    <name evidence="5" type="ORF">WL1483_3263</name>
</gene>
<dbReference type="Gene3D" id="3.30.365.10">
    <property type="entry name" value="Aldehyde oxidase/xanthine dehydrogenase, molybdopterin binding domain"/>
    <property type="match status" value="4"/>
</dbReference>
<evidence type="ECO:0000256" key="3">
    <source>
        <dbReference type="ARBA" id="ARBA00023002"/>
    </source>
</evidence>
<dbReference type="GO" id="GO:0002197">
    <property type="term" value="C:xanthine dehydrogenase complex"/>
    <property type="evidence" value="ECO:0007669"/>
    <property type="project" value="InterPro"/>
</dbReference>
<proteinExistence type="inferred from homology"/>
<dbReference type="AlphaFoldDB" id="A0A0S2SLS0"/>
<dbReference type="NCBIfam" id="NF043082">
    <property type="entry name" value="XdhA_XDHase"/>
    <property type="match status" value="1"/>
</dbReference>
<evidence type="ECO:0000256" key="1">
    <source>
        <dbReference type="ARBA" id="ARBA00006849"/>
    </source>
</evidence>
<protein>
    <submittedName>
        <fullName evidence="5">Xanthine dehydrogenase subunit XdhA</fullName>
    </submittedName>
</protein>
<evidence type="ECO:0000259" key="4">
    <source>
        <dbReference type="SMART" id="SM01008"/>
    </source>
</evidence>
<dbReference type="EMBL" id="CP013067">
    <property type="protein sequence ID" value="ALP42682.1"/>
    <property type="molecule type" value="Genomic_DNA"/>
</dbReference>
<dbReference type="InterPro" id="IPR050028">
    <property type="entry name" value="XdhA_XDHase"/>
</dbReference>
<dbReference type="SUPFAM" id="SSF56003">
    <property type="entry name" value="Molybdenum cofactor-binding domain"/>
    <property type="match status" value="1"/>
</dbReference>
<keyword evidence="3" id="KW-0560">Oxidoreductase</keyword>
<accession>A0A0S2SLS0</accession>
<dbReference type="Gene3D" id="3.90.1170.50">
    <property type="entry name" value="Aldehyde oxidase/xanthine dehydrogenase, a/b hammerhead"/>
    <property type="match status" value="1"/>
</dbReference>
<dbReference type="NCBIfam" id="NF007426">
    <property type="entry name" value="PRK09970.1"/>
    <property type="match status" value="1"/>
</dbReference>
<dbReference type="Pfam" id="PF01315">
    <property type="entry name" value="Ald_Xan_dh_C"/>
    <property type="match status" value="1"/>
</dbReference>
<reference evidence="5 6" key="2">
    <citation type="journal article" date="2016" name="Genome Announc.">
        <title>Complete Genome Sequence of the Highly Virulent Aeromonas schubertii Strain WL1483, Isolated from Diseased Snakehead Fish (Channa argus) in China.</title>
        <authorList>
            <person name="Liu L."/>
            <person name="Li N."/>
            <person name="Zhang D."/>
            <person name="Fu X."/>
            <person name="Shi C."/>
            <person name="Lin Q."/>
            <person name="Hao G."/>
        </authorList>
    </citation>
    <scope>NUCLEOTIDE SEQUENCE [LARGE SCALE GENOMIC DNA]</scope>
    <source>
        <strain evidence="5 6">WL1483</strain>
    </source>
</reference>
<dbReference type="Pfam" id="PF02738">
    <property type="entry name" value="MoCoBD_1"/>
    <property type="match status" value="1"/>
</dbReference>
<dbReference type="InterPro" id="IPR008274">
    <property type="entry name" value="AldOxase/xan_DH_MoCoBD1"/>
</dbReference>
<dbReference type="InterPro" id="IPR037165">
    <property type="entry name" value="AldOxase/xan_DH_Mopterin-bd_sf"/>
</dbReference>
<dbReference type="GO" id="GO:0004854">
    <property type="term" value="F:xanthine dehydrogenase activity"/>
    <property type="evidence" value="ECO:0007669"/>
    <property type="project" value="InterPro"/>
</dbReference>
<dbReference type="PATRIC" id="fig|652.5.peg.2977"/>
<dbReference type="GO" id="GO:0005506">
    <property type="term" value="F:iron ion binding"/>
    <property type="evidence" value="ECO:0007669"/>
    <property type="project" value="InterPro"/>
</dbReference>
<dbReference type="SMART" id="SM01008">
    <property type="entry name" value="Ald_Xan_dh_C"/>
    <property type="match status" value="1"/>
</dbReference>
<dbReference type="PANTHER" id="PTHR11908">
    <property type="entry name" value="XANTHINE DEHYDROGENASE"/>
    <property type="match status" value="1"/>
</dbReference>
<comment type="similarity">
    <text evidence="1">Belongs to the xanthine dehydrogenase family.</text>
</comment>
<dbReference type="SUPFAM" id="SSF54665">
    <property type="entry name" value="CO dehydrogenase molybdoprotein N-domain-like"/>
    <property type="match status" value="1"/>
</dbReference>
<organism evidence="5 6">
    <name type="scientific">Aeromonas schubertii</name>
    <dbReference type="NCBI Taxonomy" id="652"/>
    <lineage>
        <taxon>Bacteria</taxon>
        <taxon>Pseudomonadati</taxon>
        <taxon>Pseudomonadota</taxon>
        <taxon>Gammaproteobacteria</taxon>
        <taxon>Aeromonadales</taxon>
        <taxon>Aeromonadaceae</taxon>
        <taxon>Aeromonas</taxon>
    </lineage>
</organism>
<sequence>MSIGLPFRRVDAQAKVTGRARYTDDFTMLGMRHAKYVRSTLAHGRVTAIDCSEALALQGVEAVFTWQDVPDICYRTAGHAWNLDESKRDVKDRRLLTDHVRHYGDGVAIVVARDPLTAEKGAALVRVTYEPLPVMTDAHSALAEGAEPIHPGGNLLRQSQIRGGEPEQAIEGAPFRCQGHYETPVVQHCHLESVTCYAYMEQPGHLVVVSSTQIPQIVRSRVAKSLGLPWANVRVVKPYVGGGFGNKQDVLEEPMAAFLSYKLGGVPVKVTLSREECFLASRTRHGFHIDGELGMDQDGRLLGYRLDVLSNTGAYASHGHSIACAGANKISYLYPRSAFGYDARTFYSNLPTAGAMRGYGAPQVVFALECMMDDACTALGLDPLAVRLANVAREGDVNPVNRKTIYSAGLPECLRRGRELFEWDRRRAECQSQTGRVRRGVGVACFSYGSNTYPVGVEIAGARMLLNQDGSVNLQIGATEIGQGSDTVFAQMAAQTLGVPFEQIRVISTQDTDITAYDPGSFASRQSYVAAPAIHEAALQLKARILALASQLCHQEVGSLTLIDGYVVLAGAPDKVLMSVAEVSQNAYYHLSIGGQITSEVSHKTTTNPPSFGCTFVDLSVDLDLCKVTINRIMNLHDAGQILNPVLAEGQVHGGMGMGIGWALFEEMIIDPKSGVVRNPNLLDYKFPTITDLPPLECDFVQTYEPQSVYGHKSLGEPPIISPAPAIRNAILMATGVAINTLPITPKSLYRAFVRAALIEEAPHV</sequence>
<dbReference type="InterPro" id="IPR036856">
    <property type="entry name" value="Ald_Oxase/Xan_DH_a/b_sf"/>
</dbReference>
<evidence type="ECO:0000256" key="2">
    <source>
        <dbReference type="ARBA" id="ARBA00022505"/>
    </source>
</evidence>
<evidence type="ECO:0000313" key="6">
    <source>
        <dbReference type="Proteomes" id="UP000058114"/>
    </source>
</evidence>
<keyword evidence="2" id="KW-0500">Molybdenum</keyword>
<dbReference type="InterPro" id="IPR016208">
    <property type="entry name" value="Ald_Oxase/xanthine_DH-like"/>
</dbReference>
<dbReference type="InterPro" id="IPR046867">
    <property type="entry name" value="AldOxase/xan_DH_MoCoBD2"/>
</dbReference>
<dbReference type="RefSeq" id="WP_060586902.1">
    <property type="nucleotide sequence ID" value="NZ_CP013067.1"/>
</dbReference>
<dbReference type="InterPro" id="IPR000674">
    <property type="entry name" value="Ald_Oxase/Xan_DH_a/b"/>
</dbReference>